<proteinExistence type="predicted"/>
<evidence type="ECO:0000313" key="1">
    <source>
        <dbReference type="EMBL" id="SHN34972.1"/>
    </source>
</evidence>
<name>A0A1M7QT27_9ACTN</name>
<evidence type="ECO:0000313" key="2">
    <source>
        <dbReference type="Proteomes" id="UP000184440"/>
    </source>
</evidence>
<sequence>MSFQRLAQIDTVISDLHDLALVLARSATDTGHRTSIDDVLTAFGHTRESLAAVEDDGS</sequence>
<keyword evidence="2" id="KW-1185">Reference proteome</keyword>
<dbReference type="EMBL" id="FRCS01000005">
    <property type="protein sequence ID" value="SHN34972.1"/>
    <property type="molecule type" value="Genomic_DNA"/>
</dbReference>
<gene>
    <name evidence="1" type="ORF">SAMN05443668_105330</name>
</gene>
<accession>A0A1M7QT27</accession>
<dbReference type="AlphaFoldDB" id="A0A1M7QT27"/>
<reference evidence="1 2" key="1">
    <citation type="submission" date="2016-11" db="EMBL/GenBank/DDBJ databases">
        <authorList>
            <person name="Jaros S."/>
            <person name="Januszkiewicz K."/>
            <person name="Wedrychowicz H."/>
        </authorList>
    </citation>
    <scope>NUCLEOTIDE SEQUENCE [LARGE SCALE GENOMIC DNA]</scope>
    <source>
        <strain evidence="1 2">DSM 46144</strain>
    </source>
</reference>
<organism evidence="1 2">
    <name type="scientific">Cryptosporangium aurantiacum</name>
    <dbReference type="NCBI Taxonomy" id="134849"/>
    <lineage>
        <taxon>Bacteria</taxon>
        <taxon>Bacillati</taxon>
        <taxon>Actinomycetota</taxon>
        <taxon>Actinomycetes</taxon>
        <taxon>Cryptosporangiales</taxon>
        <taxon>Cryptosporangiaceae</taxon>
        <taxon>Cryptosporangium</taxon>
    </lineage>
</organism>
<dbReference type="Proteomes" id="UP000184440">
    <property type="component" value="Unassembled WGS sequence"/>
</dbReference>
<protein>
    <submittedName>
        <fullName evidence="1">Uncharacterized protein</fullName>
    </submittedName>
</protein>